<comment type="caution">
    <text evidence="8">The sequence shown here is derived from an EMBL/GenBank/DDBJ whole genome shotgun (WGS) entry which is preliminary data.</text>
</comment>
<evidence type="ECO:0000256" key="4">
    <source>
        <dbReference type="ARBA" id="ARBA00022723"/>
    </source>
</evidence>
<dbReference type="PROSITE" id="PS00728">
    <property type="entry name" value="AP_NUCLEASE_F1_3"/>
    <property type="match status" value="1"/>
</dbReference>
<dbReference type="NCBIfam" id="TIGR00195">
    <property type="entry name" value="exoDNase_III"/>
    <property type="match status" value="1"/>
</dbReference>
<accession>A0ABN8HDC0</accession>
<proteinExistence type="inferred from homology"/>
<comment type="similarity">
    <text evidence="3">Belongs to the DNA repair enzymes AP/ExoA family.</text>
</comment>
<protein>
    <submittedName>
        <fullName evidence="8">Exodeoxyribonuclease</fullName>
        <ecNumber evidence="8">3.1.11.2</ecNumber>
    </submittedName>
</protein>
<dbReference type="EMBL" id="CAKOEU010000005">
    <property type="protein sequence ID" value="CAH1855558.1"/>
    <property type="molecule type" value="Genomic_DNA"/>
</dbReference>
<evidence type="ECO:0000313" key="8">
    <source>
        <dbReference type="EMBL" id="CAH1855558.1"/>
    </source>
</evidence>
<evidence type="ECO:0000256" key="1">
    <source>
        <dbReference type="ARBA" id="ARBA00001936"/>
    </source>
</evidence>
<dbReference type="InterPro" id="IPR005135">
    <property type="entry name" value="Endo/exonuclease/phosphatase"/>
</dbReference>
<organism evidence="8 9">
    <name type="scientific">Convivina praedatoris</name>
    <dbReference type="NCBI Taxonomy" id="2880963"/>
    <lineage>
        <taxon>Bacteria</taxon>
        <taxon>Bacillati</taxon>
        <taxon>Bacillota</taxon>
        <taxon>Bacilli</taxon>
        <taxon>Lactobacillales</taxon>
        <taxon>Lactobacillaceae</taxon>
        <taxon>Convivina</taxon>
    </lineage>
</organism>
<dbReference type="GO" id="GO:0008311">
    <property type="term" value="F:double-stranded DNA 3'-5' DNA exonuclease activity"/>
    <property type="evidence" value="ECO:0007669"/>
    <property type="project" value="UniProtKB-EC"/>
</dbReference>
<sequence>MKFISWNIDSINAAITHSSPRGEMTWAVLNEIAQRQPEVLAIQETKLKATGLTPKQEKALQEIFPDYQIYTSSSTARSGYSGTMFLTKNKPENVSYPILGAPGEMDQEGRVITLEYPNFYLVTVYTPNSGSNLDRLPDRQAWDDAFRMYVSELDQSKPVIFSGDLNVAHKEIDLKHPNSNHHSAGFTDEERQKFTELLAAGFTDTMRQEHPDQTGLYTWWAQRSKTSKINNSGWRIDYYLVSNRINNLVEKTGVIDTGARQDHAPIELEINL</sequence>
<dbReference type="PANTHER" id="PTHR22748:SF6">
    <property type="entry name" value="DNA-(APURINIC OR APYRIMIDINIC SITE) ENDONUCLEASE"/>
    <property type="match status" value="1"/>
</dbReference>
<evidence type="ECO:0000259" key="7">
    <source>
        <dbReference type="Pfam" id="PF03372"/>
    </source>
</evidence>
<evidence type="ECO:0000313" key="9">
    <source>
        <dbReference type="Proteomes" id="UP000838102"/>
    </source>
</evidence>
<gene>
    <name evidence="8" type="primary">exoA</name>
    <name evidence="8" type="ORF">LMG032447_01105</name>
</gene>
<evidence type="ECO:0000256" key="3">
    <source>
        <dbReference type="ARBA" id="ARBA00007092"/>
    </source>
</evidence>
<dbReference type="CDD" id="cd09087">
    <property type="entry name" value="Ape1-like_AP-endo"/>
    <property type="match status" value="1"/>
</dbReference>
<name>A0ABN8HDC0_9LACO</name>
<comment type="cofactor">
    <cofactor evidence="1">
        <name>Mn(2+)</name>
        <dbReference type="ChEBI" id="CHEBI:29035"/>
    </cofactor>
</comment>
<comment type="cofactor">
    <cofactor evidence="2">
        <name>Mg(2+)</name>
        <dbReference type="ChEBI" id="CHEBI:18420"/>
    </cofactor>
</comment>
<dbReference type="Proteomes" id="UP000838102">
    <property type="component" value="Unassembled WGS sequence"/>
</dbReference>
<keyword evidence="6" id="KW-0460">Magnesium</keyword>
<dbReference type="EC" id="3.1.11.2" evidence="8"/>
<dbReference type="PANTHER" id="PTHR22748">
    <property type="entry name" value="AP ENDONUCLEASE"/>
    <property type="match status" value="1"/>
</dbReference>
<dbReference type="SUPFAM" id="SSF56219">
    <property type="entry name" value="DNase I-like"/>
    <property type="match status" value="1"/>
</dbReference>
<evidence type="ECO:0000256" key="2">
    <source>
        <dbReference type="ARBA" id="ARBA00001946"/>
    </source>
</evidence>
<dbReference type="InterPro" id="IPR004808">
    <property type="entry name" value="AP_endonuc_1"/>
</dbReference>
<keyword evidence="9" id="KW-1185">Reference proteome</keyword>
<dbReference type="Pfam" id="PF03372">
    <property type="entry name" value="Exo_endo_phos"/>
    <property type="match status" value="1"/>
</dbReference>
<dbReference type="RefSeq" id="WP_248706483.1">
    <property type="nucleotide sequence ID" value="NZ_CAKOET010000005.1"/>
</dbReference>
<dbReference type="InterPro" id="IPR020848">
    <property type="entry name" value="AP_endonuclease_F1_CS"/>
</dbReference>
<feature type="domain" description="Endonuclease/exonuclease/phosphatase" evidence="7">
    <location>
        <begin position="4"/>
        <end position="247"/>
    </location>
</feature>
<dbReference type="Gene3D" id="3.60.10.10">
    <property type="entry name" value="Endonuclease/exonuclease/phosphatase"/>
    <property type="match status" value="1"/>
</dbReference>
<reference evidence="8" key="1">
    <citation type="submission" date="2022-03" db="EMBL/GenBank/DDBJ databases">
        <authorList>
            <person name="Hettiarachchi G."/>
        </authorList>
    </citation>
    <scope>NUCLEOTIDE SEQUENCE</scope>
    <source>
        <strain evidence="8">LMG 32447</strain>
    </source>
</reference>
<keyword evidence="4" id="KW-0479">Metal-binding</keyword>
<keyword evidence="5 8" id="KW-0378">Hydrolase</keyword>
<dbReference type="PROSITE" id="PS51435">
    <property type="entry name" value="AP_NUCLEASE_F1_4"/>
    <property type="match status" value="1"/>
</dbReference>
<dbReference type="InterPro" id="IPR036691">
    <property type="entry name" value="Endo/exonu/phosph_ase_sf"/>
</dbReference>
<dbReference type="NCBIfam" id="TIGR00633">
    <property type="entry name" value="xth"/>
    <property type="match status" value="1"/>
</dbReference>
<evidence type="ECO:0000256" key="5">
    <source>
        <dbReference type="ARBA" id="ARBA00022801"/>
    </source>
</evidence>
<evidence type="ECO:0000256" key="6">
    <source>
        <dbReference type="ARBA" id="ARBA00022842"/>
    </source>
</evidence>